<dbReference type="InterPro" id="IPR058353">
    <property type="entry name" value="DUF8040"/>
</dbReference>
<evidence type="ECO:0000256" key="2">
    <source>
        <dbReference type="SAM" id="MobiDB-lite"/>
    </source>
</evidence>
<feature type="region of interest" description="Disordered" evidence="2">
    <location>
        <begin position="115"/>
        <end position="155"/>
    </location>
</feature>
<sequence length="335" mass="36792">MSTGAAVGGGGAVGLGWAAGGSGGGGAGGLGWAPSHVGGGVGGGAAGGDGGVEEEPINLDDGDGAEERSTPDFQNTECRKLHYGNPNFLEELEEMFKDNLVDGSTSYVLGQEEVEEYKPEEEPFGFEGEISPMSSNSRKRLSSTRSTATGPGKKSKSLMVHMMREWVDKWSNVEEANSQRYVEAVEDKKQKKAIQEKKLALVEKKLALKEQKHRSSVGQILIVRMMASIYGTYYDNHKHKAPRRTPTLFGYAWVQETLADSSSCFKMFRMNTPLFHRLHDLLVNSYGLRSTSNFSSIEALAMFLWMVGAPQSMRQAENRFMRSTETISRTYLTMF</sequence>
<proteinExistence type="predicted"/>
<evidence type="ECO:0000259" key="3">
    <source>
        <dbReference type="Pfam" id="PF26138"/>
    </source>
</evidence>
<dbReference type="AlphaFoldDB" id="A0AAQ3TYC6"/>
<evidence type="ECO:0000256" key="1">
    <source>
        <dbReference type="SAM" id="Coils"/>
    </source>
</evidence>
<feature type="compositionally biased region" description="Acidic residues" evidence="2">
    <location>
        <begin position="51"/>
        <end position="64"/>
    </location>
</feature>
<keyword evidence="5" id="KW-1185">Reference proteome</keyword>
<reference evidence="4 5" key="1">
    <citation type="submission" date="2024-02" db="EMBL/GenBank/DDBJ databases">
        <title>High-quality chromosome-scale genome assembly of Pensacola bahiagrass (Paspalum notatum Flugge var. saurae).</title>
        <authorList>
            <person name="Vega J.M."/>
            <person name="Podio M."/>
            <person name="Orjuela J."/>
            <person name="Siena L.A."/>
            <person name="Pessino S.C."/>
            <person name="Combes M.C."/>
            <person name="Mariac C."/>
            <person name="Albertini E."/>
            <person name="Pupilli F."/>
            <person name="Ortiz J.P.A."/>
            <person name="Leblanc O."/>
        </authorList>
    </citation>
    <scope>NUCLEOTIDE SEQUENCE [LARGE SCALE GENOMIC DNA]</scope>
    <source>
        <strain evidence="4">R1</strain>
        <tissue evidence="4">Leaf</tissue>
    </source>
</reference>
<feature type="region of interest" description="Disordered" evidence="2">
    <location>
        <begin position="17"/>
        <end position="79"/>
    </location>
</feature>
<dbReference type="Proteomes" id="UP001341281">
    <property type="component" value="Chromosome 06"/>
</dbReference>
<evidence type="ECO:0000313" key="4">
    <source>
        <dbReference type="EMBL" id="WVZ81843.1"/>
    </source>
</evidence>
<feature type="domain" description="DUF8040" evidence="3">
    <location>
        <begin position="247"/>
        <end position="330"/>
    </location>
</feature>
<accession>A0AAQ3TYC6</accession>
<organism evidence="4 5">
    <name type="scientific">Paspalum notatum var. saurae</name>
    <dbReference type="NCBI Taxonomy" id="547442"/>
    <lineage>
        <taxon>Eukaryota</taxon>
        <taxon>Viridiplantae</taxon>
        <taxon>Streptophyta</taxon>
        <taxon>Embryophyta</taxon>
        <taxon>Tracheophyta</taxon>
        <taxon>Spermatophyta</taxon>
        <taxon>Magnoliopsida</taxon>
        <taxon>Liliopsida</taxon>
        <taxon>Poales</taxon>
        <taxon>Poaceae</taxon>
        <taxon>PACMAD clade</taxon>
        <taxon>Panicoideae</taxon>
        <taxon>Andropogonodae</taxon>
        <taxon>Paspaleae</taxon>
        <taxon>Paspalinae</taxon>
        <taxon>Paspalum</taxon>
    </lineage>
</organism>
<gene>
    <name evidence="4" type="ORF">U9M48_029175</name>
</gene>
<evidence type="ECO:0000313" key="5">
    <source>
        <dbReference type="Proteomes" id="UP001341281"/>
    </source>
</evidence>
<feature type="coiled-coil region" evidence="1">
    <location>
        <begin position="185"/>
        <end position="212"/>
    </location>
</feature>
<dbReference type="EMBL" id="CP144750">
    <property type="protein sequence ID" value="WVZ81843.1"/>
    <property type="molecule type" value="Genomic_DNA"/>
</dbReference>
<protein>
    <recommendedName>
        <fullName evidence="3">DUF8040 domain-containing protein</fullName>
    </recommendedName>
</protein>
<name>A0AAQ3TYC6_PASNO</name>
<feature type="compositionally biased region" description="Gly residues" evidence="2">
    <location>
        <begin position="17"/>
        <end position="50"/>
    </location>
</feature>
<keyword evidence="1" id="KW-0175">Coiled coil</keyword>
<dbReference type="Pfam" id="PF26138">
    <property type="entry name" value="DUF8040"/>
    <property type="match status" value="1"/>
</dbReference>